<organism evidence="3 4">
    <name type="scientific">Sorangium cellulosum</name>
    <name type="common">Polyangium cellulosum</name>
    <dbReference type="NCBI Taxonomy" id="56"/>
    <lineage>
        <taxon>Bacteria</taxon>
        <taxon>Pseudomonadati</taxon>
        <taxon>Myxococcota</taxon>
        <taxon>Polyangia</taxon>
        <taxon>Polyangiales</taxon>
        <taxon>Polyangiaceae</taxon>
        <taxon>Sorangium</taxon>
    </lineage>
</organism>
<keyword evidence="2" id="KW-1133">Transmembrane helix</keyword>
<dbReference type="AlphaFoldDB" id="A0A150QAZ1"/>
<reference evidence="3 4" key="1">
    <citation type="submission" date="2014-02" db="EMBL/GenBank/DDBJ databases">
        <title>The small core and large imbalanced accessory genome model reveals a collaborative survival strategy of Sorangium cellulosum strains in nature.</title>
        <authorList>
            <person name="Han K."/>
            <person name="Peng R."/>
            <person name="Blom J."/>
            <person name="Li Y.-Z."/>
        </authorList>
    </citation>
    <scope>NUCLEOTIDE SEQUENCE [LARGE SCALE GENOMIC DNA]</scope>
    <source>
        <strain evidence="3 4">So0008-312</strain>
    </source>
</reference>
<evidence type="ECO:0000256" key="2">
    <source>
        <dbReference type="SAM" id="Phobius"/>
    </source>
</evidence>
<feature type="region of interest" description="Disordered" evidence="1">
    <location>
        <begin position="1"/>
        <end position="55"/>
    </location>
</feature>
<comment type="caution">
    <text evidence="3">The sequence shown here is derived from an EMBL/GenBank/DDBJ whole genome shotgun (WGS) entry which is preliminary data.</text>
</comment>
<evidence type="ECO:0000313" key="4">
    <source>
        <dbReference type="Proteomes" id="UP000075260"/>
    </source>
</evidence>
<feature type="region of interest" description="Disordered" evidence="1">
    <location>
        <begin position="144"/>
        <end position="163"/>
    </location>
</feature>
<keyword evidence="2" id="KW-0472">Membrane</keyword>
<keyword evidence="2" id="KW-0812">Transmembrane</keyword>
<sequence>MLDITHAQTRALEDLSPGGADARPAPRRERERRADAVSPRGAAAPGEGRVKPAPAQRCVTARAVRSDMLLVLLAALVAGGALGCGHACNYGFSPCKSVSSASPTPNLSGAKENCPTEYRPLCLGKDSRCVTDKNGCQVCDCVASGAPATTPDPRDVHDPRDGR</sequence>
<dbReference type="Proteomes" id="UP000075260">
    <property type="component" value="Unassembled WGS sequence"/>
</dbReference>
<dbReference type="OrthoDB" id="9949303at2"/>
<protein>
    <submittedName>
        <fullName evidence="3">Uncharacterized protein</fullName>
    </submittedName>
</protein>
<dbReference type="EMBL" id="JEMA01000853">
    <property type="protein sequence ID" value="KYF65157.1"/>
    <property type="molecule type" value="Genomic_DNA"/>
</dbReference>
<proteinExistence type="predicted"/>
<accession>A0A150QAZ1</accession>
<feature type="compositionally biased region" description="Basic and acidic residues" evidence="1">
    <location>
        <begin position="24"/>
        <end position="35"/>
    </location>
</feature>
<feature type="compositionally biased region" description="Basic and acidic residues" evidence="1">
    <location>
        <begin position="152"/>
        <end position="163"/>
    </location>
</feature>
<gene>
    <name evidence="3" type="ORF">BE15_36590</name>
</gene>
<evidence type="ECO:0000256" key="1">
    <source>
        <dbReference type="SAM" id="MobiDB-lite"/>
    </source>
</evidence>
<name>A0A150QAZ1_SORCE</name>
<evidence type="ECO:0000313" key="3">
    <source>
        <dbReference type="EMBL" id="KYF65157.1"/>
    </source>
</evidence>
<feature type="transmembrane region" description="Helical" evidence="2">
    <location>
        <begin position="69"/>
        <end position="92"/>
    </location>
</feature>
<dbReference type="RefSeq" id="WP_061611287.1">
    <property type="nucleotide sequence ID" value="NZ_JEMA01000853.1"/>
</dbReference>